<feature type="region of interest" description="Disordered" evidence="1">
    <location>
        <begin position="1"/>
        <end position="115"/>
    </location>
</feature>
<accession>A0A0P0WA12</accession>
<evidence type="ECO:0000256" key="1">
    <source>
        <dbReference type="SAM" id="MobiDB-lite"/>
    </source>
</evidence>
<dbReference type="Proteomes" id="UP000059680">
    <property type="component" value="Chromosome 4"/>
</dbReference>
<feature type="compositionally biased region" description="Gly residues" evidence="1">
    <location>
        <begin position="41"/>
        <end position="58"/>
    </location>
</feature>
<evidence type="ECO:0000313" key="2">
    <source>
        <dbReference type="EMBL" id="BAS89155.1"/>
    </source>
</evidence>
<keyword evidence="3" id="KW-1185">Reference proteome</keyword>
<evidence type="ECO:0000313" key="3">
    <source>
        <dbReference type="Proteomes" id="UP000059680"/>
    </source>
</evidence>
<organism evidence="2 3">
    <name type="scientific">Oryza sativa subsp. japonica</name>
    <name type="common">Rice</name>
    <dbReference type="NCBI Taxonomy" id="39947"/>
    <lineage>
        <taxon>Eukaryota</taxon>
        <taxon>Viridiplantae</taxon>
        <taxon>Streptophyta</taxon>
        <taxon>Embryophyta</taxon>
        <taxon>Tracheophyta</taxon>
        <taxon>Spermatophyta</taxon>
        <taxon>Magnoliopsida</taxon>
        <taxon>Liliopsida</taxon>
        <taxon>Poales</taxon>
        <taxon>Poaceae</taxon>
        <taxon>BOP clade</taxon>
        <taxon>Oryzoideae</taxon>
        <taxon>Oryzeae</taxon>
        <taxon>Oryzinae</taxon>
        <taxon>Oryza</taxon>
        <taxon>Oryza sativa</taxon>
    </lineage>
</organism>
<protein>
    <submittedName>
        <fullName evidence="2">Os04g0415900 protein</fullName>
    </submittedName>
</protein>
<dbReference type="InParanoid" id="A0A0P0WA12"/>
<name>A0A0P0WA12_ORYSJ</name>
<reference evidence="2 3" key="3">
    <citation type="journal article" date="2013" name="Rice">
        <title>Improvement of the Oryza sativa Nipponbare reference genome using next generation sequence and optical map data.</title>
        <authorList>
            <person name="Kawahara Y."/>
            <person name="de la Bastide M."/>
            <person name="Hamilton J.P."/>
            <person name="Kanamori H."/>
            <person name="McCombie W.R."/>
            <person name="Ouyang S."/>
            <person name="Schwartz D.C."/>
            <person name="Tanaka T."/>
            <person name="Wu J."/>
            <person name="Zhou S."/>
            <person name="Childs K.L."/>
            <person name="Davidson R.M."/>
            <person name="Lin H."/>
            <person name="Quesada-Ocampo L."/>
            <person name="Vaillancourt B."/>
            <person name="Sakai H."/>
            <person name="Lee S.S."/>
            <person name="Kim J."/>
            <person name="Numa H."/>
            <person name="Itoh T."/>
            <person name="Buell C.R."/>
            <person name="Matsumoto T."/>
        </authorList>
    </citation>
    <scope>NUCLEOTIDE SEQUENCE [LARGE SCALE GENOMIC DNA]</scope>
    <source>
        <strain evidence="3">cv. Nipponbare</strain>
    </source>
</reference>
<proteinExistence type="predicted"/>
<reference evidence="3" key="1">
    <citation type="journal article" date="2005" name="Nature">
        <title>The map-based sequence of the rice genome.</title>
        <authorList>
            <consortium name="International rice genome sequencing project (IRGSP)"/>
            <person name="Matsumoto T."/>
            <person name="Wu J."/>
            <person name="Kanamori H."/>
            <person name="Katayose Y."/>
            <person name="Fujisawa M."/>
            <person name="Namiki N."/>
            <person name="Mizuno H."/>
            <person name="Yamamoto K."/>
            <person name="Antonio B.A."/>
            <person name="Baba T."/>
            <person name="Sakata K."/>
            <person name="Nagamura Y."/>
            <person name="Aoki H."/>
            <person name="Arikawa K."/>
            <person name="Arita K."/>
            <person name="Bito T."/>
            <person name="Chiden Y."/>
            <person name="Fujitsuka N."/>
            <person name="Fukunaka R."/>
            <person name="Hamada M."/>
            <person name="Harada C."/>
            <person name="Hayashi A."/>
            <person name="Hijishita S."/>
            <person name="Honda M."/>
            <person name="Hosokawa S."/>
            <person name="Ichikawa Y."/>
            <person name="Idonuma A."/>
            <person name="Iijima M."/>
            <person name="Ikeda M."/>
            <person name="Ikeno M."/>
            <person name="Ito K."/>
            <person name="Ito S."/>
            <person name="Ito T."/>
            <person name="Ito Y."/>
            <person name="Ito Y."/>
            <person name="Iwabuchi A."/>
            <person name="Kamiya K."/>
            <person name="Karasawa W."/>
            <person name="Kurita K."/>
            <person name="Katagiri S."/>
            <person name="Kikuta A."/>
            <person name="Kobayashi H."/>
            <person name="Kobayashi N."/>
            <person name="Machita K."/>
            <person name="Maehara T."/>
            <person name="Masukawa M."/>
            <person name="Mizubayashi T."/>
            <person name="Mukai Y."/>
            <person name="Nagasaki H."/>
            <person name="Nagata Y."/>
            <person name="Naito S."/>
            <person name="Nakashima M."/>
            <person name="Nakama Y."/>
            <person name="Nakamichi Y."/>
            <person name="Nakamura M."/>
            <person name="Meguro A."/>
            <person name="Negishi M."/>
            <person name="Ohta I."/>
            <person name="Ohta T."/>
            <person name="Okamoto M."/>
            <person name="Ono N."/>
            <person name="Saji S."/>
            <person name="Sakaguchi M."/>
            <person name="Sakai K."/>
            <person name="Shibata M."/>
            <person name="Shimokawa T."/>
            <person name="Song J."/>
            <person name="Takazaki Y."/>
            <person name="Terasawa K."/>
            <person name="Tsugane M."/>
            <person name="Tsuji K."/>
            <person name="Ueda S."/>
            <person name="Waki K."/>
            <person name="Yamagata H."/>
            <person name="Yamamoto M."/>
            <person name="Yamamoto S."/>
            <person name="Yamane H."/>
            <person name="Yoshiki S."/>
            <person name="Yoshihara R."/>
            <person name="Yukawa K."/>
            <person name="Zhong H."/>
            <person name="Yano M."/>
            <person name="Yuan Q."/>
            <person name="Ouyang S."/>
            <person name="Liu J."/>
            <person name="Jones K.M."/>
            <person name="Gansberger K."/>
            <person name="Moffat K."/>
            <person name="Hill J."/>
            <person name="Bera J."/>
            <person name="Fadrosh D."/>
            <person name="Jin S."/>
            <person name="Johri S."/>
            <person name="Kim M."/>
            <person name="Overton L."/>
            <person name="Reardon M."/>
            <person name="Tsitrin T."/>
            <person name="Vuong H."/>
            <person name="Weaver B."/>
            <person name="Ciecko A."/>
            <person name="Tallon L."/>
            <person name="Jackson J."/>
            <person name="Pai G."/>
            <person name="Aken S.V."/>
            <person name="Utterback T."/>
            <person name="Reidmuller S."/>
            <person name="Feldblyum T."/>
            <person name="Hsiao J."/>
            <person name="Zismann V."/>
            <person name="Iobst S."/>
            <person name="de Vazeille A.R."/>
            <person name="Buell C.R."/>
            <person name="Ying K."/>
            <person name="Li Y."/>
            <person name="Lu T."/>
            <person name="Huang Y."/>
            <person name="Zhao Q."/>
            <person name="Feng Q."/>
            <person name="Zhang L."/>
            <person name="Zhu J."/>
            <person name="Weng Q."/>
            <person name="Mu J."/>
            <person name="Lu Y."/>
            <person name="Fan D."/>
            <person name="Liu Y."/>
            <person name="Guan J."/>
            <person name="Zhang Y."/>
            <person name="Yu S."/>
            <person name="Liu X."/>
            <person name="Zhang Y."/>
            <person name="Hong G."/>
            <person name="Han B."/>
            <person name="Choisne N."/>
            <person name="Demange N."/>
            <person name="Orjeda G."/>
            <person name="Samain S."/>
            <person name="Cattolico L."/>
            <person name="Pelletier E."/>
            <person name="Couloux A."/>
            <person name="Segurens B."/>
            <person name="Wincker P."/>
            <person name="D'Hont A."/>
            <person name="Scarpelli C."/>
            <person name="Weissenbach J."/>
            <person name="Salanoubat M."/>
            <person name="Quetier F."/>
            <person name="Yu Y."/>
            <person name="Kim H.R."/>
            <person name="Rambo T."/>
            <person name="Currie J."/>
            <person name="Collura K."/>
            <person name="Luo M."/>
            <person name="Yang T."/>
            <person name="Ammiraju J.S.S."/>
            <person name="Engler F."/>
            <person name="Soderlund C."/>
            <person name="Wing R.A."/>
            <person name="Palmer L.E."/>
            <person name="de la Bastide M."/>
            <person name="Spiegel L."/>
            <person name="Nascimento L."/>
            <person name="Zutavern T."/>
            <person name="O'Shaughnessy A."/>
            <person name="Dike S."/>
            <person name="Dedhia N."/>
            <person name="Preston R."/>
            <person name="Balija V."/>
            <person name="McCombie W.R."/>
            <person name="Chow T."/>
            <person name="Chen H."/>
            <person name="Chung M."/>
            <person name="Chen C."/>
            <person name="Shaw J."/>
            <person name="Wu H."/>
            <person name="Hsiao K."/>
            <person name="Chao Y."/>
            <person name="Chu M."/>
            <person name="Cheng C."/>
            <person name="Hour A."/>
            <person name="Lee P."/>
            <person name="Lin S."/>
            <person name="Lin Y."/>
            <person name="Liou J."/>
            <person name="Liu S."/>
            <person name="Hsing Y."/>
            <person name="Raghuvanshi S."/>
            <person name="Mohanty A."/>
            <person name="Bharti A.K."/>
            <person name="Gaur A."/>
            <person name="Gupta V."/>
            <person name="Kumar D."/>
            <person name="Ravi V."/>
            <person name="Vij S."/>
            <person name="Kapur A."/>
            <person name="Khurana P."/>
            <person name="Khurana P."/>
            <person name="Khurana J.P."/>
            <person name="Tyagi A.K."/>
            <person name="Gaikwad K."/>
            <person name="Singh A."/>
            <person name="Dalal V."/>
            <person name="Srivastava S."/>
            <person name="Dixit A."/>
            <person name="Pal A.K."/>
            <person name="Ghazi I.A."/>
            <person name="Yadav M."/>
            <person name="Pandit A."/>
            <person name="Bhargava A."/>
            <person name="Sureshbabu K."/>
            <person name="Batra K."/>
            <person name="Sharma T.R."/>
            <person name="Mohapatra T."/>
            <person name="Singh N.K."/>
            <person name="Messing J."/>
            <person name="Nelson A.B."/>
            <person name="Fuks G."/>
            <person name="Kavchok S."/>
            <person name="Keizer G."/>
            <person name="Linton E."/>
            <person name="Llaca V."/>
            <person name="Song R."/>
            <person name="Tanyolac B."/>
            <person name="Young S."/>
            <person name="Ho-Il K."/>
            <person name="Hahn J.H."/>
            <person name="Sangsakoo G."/>
            <person name="Vanavichit A."/>
            <person name="de Mattos Luiz.A.T."/>
            <person name="Zimmer P.D."/>
            <person name="Malone G."/>
            <person name="Dellagostin O."/>
            <person name="de Oliveira A.C."/>
            <person name="Bevan M."/>
            <person name="Bancroft I."/>
            <person name="Minx P."/>
            <person name="Cordum H."/>
            <person name="Wilson R."/>
            <person name="Cheng Z."/>
            <person name="Jin W."/>
            <person name="Jiang J."/>
            <person name="Leong S.A."/>
            <person name="Iwama H."/>
            <person name="Gojobori T."/>
            <person name="Itoh T."/>
            <person name="Niimura Y."/>
            <person name="Fujii Y."/>
            <person name="Habara T."/>
            <person name="Sakai H."/>
            <person name="Sato Y."/>
            <person name="Wilson G."/>
            <person name="Kumar K."/>
            <person name="McCouch S."/>
            <person name="Juretic N."/>
            <person name="Hoen D."/>
            <person name="Wright S."/>
            <person name="Bruskiewich R."/>
            <person name="Bureau T."/>
            <person name="Miyao A."/>
            <person name="Hirochika H."/>
            <person name="Nishikawa T."/>
            <person name="Kadowaki K."/>
            <person name="Sugiura M."/>
            <person name="Burr B."/>
            <person name="Sasaki T."/>
        </authorList>
    </citation>
    <scope>NUCLEOTIDE SEQUENCE [LARGE SCALE GENOMIC DNA]</scope>
    <source>
        <strain evidence="3">cv. Nipponbare</strain>
    </source>
</reference>
<gene>
    <name evidence="2" type="ordered locus">Os04g0415900</name>
    <name evidence="2" type="ORF">OSNPB_040415900</name>
</gene>
<feature type="non-terminal residue" evidence="2">
    <location>
        <position position="1"/>
    </location>
</feature>
<dbReference type="PaxDb" id="39947-A0A0P0WA12"/>
<sequence>LAVGTNNEVVPDHLPAPGRRRRHRRSVAGCARRGQVRQDAGGEGGAEAGAVREGGAGPRGPAAGRVLRGRARHRHAPEPRVPVRRAAVQHREALRRQAGGGHHHPQALQTRQPPRRLQVRRLHAAQPAGLMTTYDGLV</sequence>
<dbReference type="EMBL" id="AP014960">
    <property type="protein sequence ID" value="BAS89155.1"/>
    <property type="molecule type" value="Genomic_DNA"/>
</dbReference>
<dbReference type="Gramene" id="Os04t0415900-00">
    <property type="protein sequence ID" value="Os04t0415900-00"/>
    <property type="gene ID" value="Os04g0415900"/>
</dbReference>
<dbReference type="AlphaFoldDB" id="A0A0P0WA12"/>
<reference evidence="2 3" key="2">
    <citation type="journal article" date="2013" name="Plant Cell Physiol.">
        <title>Rice Annotation Project Database (RAP-DB): an integrative and interactive database for rice genomics.</title>
        <authorList>
            <person name="Sakai H."/>
            <person name="Lee S.S."/>
            <person name="Tanaka T."/>
            <person name="Numa H."/>
            <person name="Kim J."/>
            <person name="Kawahara Y."/>
            <person name="Wakimoto H."/>
            <person name="Yang C.C."/>
            <person name="Iwamoto M."/>
            <person name="Abe T."/>
            <person name="Yamada Y."/>
            <person name="Muto A."/>
            <person name="Inokuchi H."/>
            <person name="Ikemura T."/>
            <person name="Matsumoto T."/>
            <person name="Sasaki T."/>
            <person name="Itoh T."/>
        </authorList>
    </citation>
    <scope>NUCLEOTIDE SEQUENCE [LARGE SCALE GENOMIC DNA]</scope>
    <source>
        <strain evidence="3">cv. Nipponbare</strain>
    </source>
</reference>